<dbReference type="PANTHER" id="PTHR31987">
    <property type="entry name" value="GLUTAMINASE A-RELATED"/>
    <property type="match status" value="1"/>
</dbReference>
<evidence type="ECO:0000313" key="4">
    <source>
        <dbReference type="Proteomes" id="UP000186601"/>
    </source>
</evidence>
<evidence type="ECO:0000259" key="2">
    <source>
        <dbReference type="Pfam" id="PF17168"/>
    </source>
</evidence>
<evidence type="ECO:0000313" key="3">
    <source>
        <dbReference type="EMBL" id="PSS38026.1"/>
    </source>
</evidence>
<evidence type="ECO:0000259" key="1">
    <source>
        <dbReference type="Pfam" id="PF16335"/>
    </source>
</evidence>
<dbReference type="EMBL" id="MLYV02000010">
    <property type="protein sequence ID" value="PSS38026.1"/>
    <property type="molecule type" value="Genomic_DNA"/>
</dbReference>
<protein>
    <recommendedName>
        <fullName evidence="5">Glutaminase A</fullName>
    </recommendedName>
</protein>
<dbReference type="PANTHER" id="PTHR31987:SF1">
    <property type="entry name" value="GLUTAMINASE A"/>
    <property type="match status" value="1"/>
</dbReference>
<organism evidence="3 4">
    <name type="scientific">Hermanssonia centrifuga</name>
    <dbReference type="NCBI Taxonomy" id="98765"/>
    <lineage>
        <taxon>Eukaryota</taxon>
        <taxon>Fungi</taxon>
        <taxon>Dikarya</taxon>
        <taxon>Basidiomycota</taxon>
        <taxon>Agaricomycotina</taxon>
        <taxon>Agaricomycetes</taxon>
        <taxon>Polyporales</taxon>
        <taxon>Meruliaceae</taxon>
        <taxon>Hermanssonia</taxon>
    </lineage>
</organism>
<dbReference type="Proteomes" id="UP000186601">
    <property type="component" value="Unassembled WGS sequence"/>
</dbReference>
<feature type="domain" description="Glutaminase A N-terminal" evidence="2">
    <location>
        <begin position="2"/>
        <end position="55"/>
    </location>
</feature>
<dbReference type="OrthoDB" id="3918848at2759"/>
<keyword evidence="4" id="KW-1185">Reference proteome</keyword>
<dbReference type="InterPro" id="IPR052743">
    <property type="entry name" value="Glutaminase_GtaA"/>
</dbReference>
<proteinExistence type="predicted"/>
<dbReference type="InterPro" id="IPR032514">
    <property type="entry name" value="GtaA_central"/>
</dbReference>
<feature type="domain" description="Glutaminase A central" evidence="1">
    <location>
        <begin position="63"/>
        <end position="215"/>
    </location>
</feature>
<evidence type="ECO:0008006" key="5">
    <source>
        <dbReference type="Google" id="ProtNLM"/>
    </source>
</evidence>
<dbReference type="STRING" id="98765.A0A2R6S6X5"/>
<sequence>MTRDPAVAYTAADGTGELRSPYWRSQFDNVQDAVTSFLLDYDDANQRASALDERILGQASSISPNYADLVSLAARQAMGGTELTIRGSGNQWNTSDVKMFMKDMGTSGRVSPVEGLYSSFPSFLYLNASYGGYLLEPILEYGNSSSWPNPYAPRDLGLNYPNATGNSATHSQGVEQSGNMLIMALAHAKASGDGSLLSRYYGLLKNWADYLVDNSSPLPEGQ</sequence>
<dbReference type="Pfam" id="PF16335">
    <property type="entry name" value="GtaA_6_Hairpin"/>
    <property type="match status" value="1"/>
</dbReference>
<gene>
    <name evidence="3" type="ORF">PHLCEN_2v111</name>
</gene>
<reference evidence="3 4" key="1">
    <citation type="submission" date="2018-02" db="EMBL/GenBank/DDBJ databases">
        <title>Genome sequence of the basidiomycete white-rot fungus Phlebia centrifuga.</title>
        <authorList>
            <person name="Granchi Z."/>
            <person name="Peng M."/>
            <person name="de Vries R.P."/>
            <person name="Hilden K."/>
            <person name="Makela M.R."/>
            <person name="Grigoriev I."/>
            <person name="Riley R."/>
        </authorList>
    </citation>
    <scope>NUCLEOTIDE SEQUENCE [LARGE SCALE GENOMIC DNA]</scope>
    <source>
        <strain evidence="3 4">FBCC195</strain>
    </source>
</reference>
<accession>A0A2R6S6X5</accession>
<dbReference type="Pfam" id="PF17168">
    <property type="entry name" value="DUF5127"/>
    <property type="match status" value="1"/>
</dbReference>
<dbReference type="AlphaFoldDB" id="A0A2R6S6X5"/>
<name>A0A2R6S6X5_9APHY</name>
<comment type="caution">
    <text evidence="3">The sequence shown here is derived from an EMBL/GenBank/DDBJ whole genome shotgun (WGS) entry which is preliminary data.</text>
</comment>
<dbReference type="InterPro" id="IPR033433">
    <property type="entry name" value="GtaA_N"/>
</dbReference>